<dbReference type="RefSeq" id="WP_379275393.1">
    <property type="nucleotide sequence ID" value="NZ_JBHUGT010000033.1"/>
</dbReference>
<proteinExistence type="predicted"/>
<organism evidence="3 4">
    <name type="scientific">Paenibacillus thailandensis</name>
    <dbReference type="NCBI Taxonomy" id="393250"/>
    <lineage>
        <taxon>Bacteria</taxon>
        <taxon>Bacillati</taxon>
        <taxon>Bacillota</taxon>
        <taxon>Bacilli</taxon>
        <taxon>Bacillales</taxon>
        <taxon>Paenibacillaceae</taxon>
        <taxon>Paenibacillus</taxon>
    </lineage>
</organism>
<keyword evidence="4" id="KW-1185">Reference proteome</keyword>
<evidence type="ECO:0000256" key="2">
    <source>
        <dbReference type="SAM" id="SignalP"/>
    </source>
</evidence>
<evidence type="ECO:0008006" key="5">
    <source>
        <dbReference type="Google" id="ProtNLM"/>
    </source>
</evidence>
<comment type="caution">
    <text evidence="3">The sequence shown here is derived from an EMBL/GenBank/DDBJ whole genome shotgun (WGS) entry which is preliminary data.</text>
</comment>
<feature type="chain" id="PRO_5046873680" description="Secreted protein" evidence="2">
    <location>
        <begin position="32"/>
        <end position="321"/>
    </location>
</feature>
<dbReference type="Proteomes" id="UP001597493">
    <property type="component" value="Unassembled WGS sequence"/>
</dbReference>
<evidence type="ECO:0000256" key="1">
    <source>
        <dbReference type="SAM" id="MobiDB-lite"/>
    </source>
</evidence>
<evidence type="ECO:0000313" key="3">
    <source>
        <dbReference type="EMBL" id="MFD2661891.1"/>
    </source>
</evidence>
<keyword evidence="2" id="KW-0732">Signal</keyword>
<gene>
    <name evidence="3" type="ORF">ACFSW5_16675</name>
</gene>
<feature type="compositionally biased region" description="Basic and acidic residues" evidence="1">
    <location>
        <begin position="40"/>
        <end position="52"/>
    </location>
</feature>
<feature type="region of interest" description="Disordered" evidence="1">
    <location>
        <begin position="40"/>
        <end position="90"/>
    </location>
</feature>
<accession>A0ABW5R0A1</accession>
<protein>
    <recommendedName>
        <fullName evidence="5">Secreted protein</fullName>
    </recommendedName>
</protein>
<dbReference type="EMBL" id="JBHUMY010000019">
    <property type="protein sequence ID" value="MFD2661891.1"/>
    <property type="molecule type" value="Genomic_DNA"/>
</dbReference>
<sequence>MTMNQRALFGRTKKMAALASLLALLALPLAACGTSVEDTRHAAEGGGHEHGGAEAGEGVAADPGSASSAGHDAAEHRHGEAESGSETVPDDLVQAEWTYNNGDKPEAGKETTVRIMLTRDGQPIESFDTTHEQKQHLIIVSSDLSYFSHIHPVFKGDGLFEVETVFPTGGEYTLIADFVPSGGSAMHRMTVAEVSGAEAASVPLEPQTQWNATVDGMKAALTFDGKLKAGRETTLSYELADAETGEPVTDLEPYLGEIGHVVILSQDAEQYLHVHPLEDQGSGPEAKFMTNFPSPGVYKIWAQFKRSGEIVTIPFVVEIES</sequence>
<evidence type="ECO:0000313" key="4">
    <source>
        <dbReference type="Proteomes" id="UP001597493"/>
    </source>
</evidence>
<reference evidence="4" key="1">
    <citation type="journal article" date="2019" name="Int. J. Syst. Evol. Microbiol.">
        <title>The Global Catalogue of Microorganisms (GCM) 10K type strain sequencing project: providing services to taxonomists for standard genome sequencing and annotation.</title>
        <authorList>
            <consortium name="The Broad Institute Genomics Platform"/>
            <consortium name="The Broad Institute Genome Sequencing Center for Infectious Disease"/>
            <person name="Wu L."/>
            <person name="Ma J."/>
        </authorList>
    </citation>
    <scope>NUCLEOTIDE SEQUENCE [LARGE SCALE GENOMIC DNA]</scope>
    <source>
        <strain evidence="4">TISTR 1827</strain>
    </source>
</reference>
<feature type="compositionally biased region" description="Basic and acidic residues" evidence="1">
    <location>
        <begin position="72"/>
        <end position="81"/>
    </location>
</feature>
<feature type="signal peptide" evidence="2">
    <location>
        <begin position="1"/>
        <end position="31"/>
    </location>
</feature>
<name>A0ABW5R0A1_9BACL</name>